<proteinExistence type="predicted"/>
<protein>
    <submittedName>
        <fullName evidence="1">Uncharacterized protein</fullName>
    </submittedName>
</protein>
<evidence type="ECO:0000313" key="1">
    <source>
        <dbReference type="EMBL" id="JAD39994.1"/>
    </source>
</evidence>
<reference evidence="1" key="2">
    <citation type="journal article" date="2015" name="Data Brief">
        <title>Shoot transcriptome of the giant reed, Arundo donax.</title>
        <authorList>
            <person name="Barrero R.A."/>
            <person name="Guerrero F.D."/>
            <person name="Moolhuijzen P."/>
            <person name="Goolsby J.A."/>
            <person name="Tidwell J."/>
            <person name="Bellgard S.E."/>
            <person name="Bellgard M.I."/>
        </authorList>
    </citation>
    <scope>NUCLEOTIDE SEQUENCE</scope>
    <source>
        <tissue evidence="1">Shoot tissue taken approximately 20 cm above the soil surface</tissue>
    </source>
</reference>
<dbReference type="AlphaFoldDB" id="A0A0A8ZKS1"/>
<reference evidence="1" key="1">
    <citation type="submission" date="2014-09" db="EMBL/GenBank/DDBJ databases">
        <authorList>
            <person name="Magalhaes I.L.F."/>
            <person name="Oliveira U."/>
            <person name="Santos F.R."/>
            <person name="Vidigal T.H.D.A."/>
            <person name="Brescovit A.D."/>
            <person name="Santos A.J."/>
        </authorList>
    </citation>
    <scope>NUCLEOTIDE SEQUENCE</scope>
    <source>
        <tissue evidence="1">Shoot tissue taken approximately 20 cm above the soil surface</tissue>
    </source>
</reference>
<name>A0A0A8ZKS1_ARUDO</name>
<sequence>MMAAPCPFQPRVYRDNCATGSPKLHRSTGAACRCRRGYDSTAEPPKMQRIAVATTTTVLKVAAQWERIGDKRPHMLFRHGCLRALRSVTKQERGTFQCHEWHWAEFAEPRHRGR</sequence>
<dbReference type="EMBL" id="GBRH01257901">
    <property type="protein sequence ID" value="JAD39994.1"/>
    <property type="molecule type" value="Transcribed_RNA"/>
</dbReference>
<accession>A0A0A8ZKS1</accession>
<organism evidence="1">
    <name type="scientific">Arundo donax</name>
    <name type="common">Giant reed</name>
    <name type="synonym">Donax arundinaceus</name>
    <dbReference type="NCBI Taxonomy" id="35708"/>
    <lineage>
        <taxon>Eukaryota</taxon>
        <taxon>Viridiplantae</taxon>
        <taxon>Streptophyta</taxon>
        <taxon>Embryophyta</taxon>
        <taxon>Tracheophyta</taxon>
        <taxon>Spermatophyta</taxon>
        <taxon>Magnoliopsida</taxon>
        <taxon>Liliopsida</taxon>
        <taxon>Poales</taxon>
        <taxon>Poaceae</taxon>
        <taxon>PACMAD clade</taxon>
        <taxon>Arundinoideae</taxon>
        <taxon>Arundineae</taxon>
        <taxon>Arundo</taxon>
    </lineage>
</organism>